<keyword evidence="1" id="KW-0472">Membrane</keyword>
<accession>A0A0A7LFV1</accession>
<protein>
    <submittedName>
        <fullName evidence="2">NADH dehydrogenase subunit 4L</fullName>
    </submittedName>
</protein>
<geneLocation type="mitochondrion" evidence="2"/>
<proteinExistence type="predicted"/>
<organism evidence="2">
    <name type="scientific">Didemnum vexillum</name>
    <dbReference type="NCBI Taxonomy" id="516032"/>
    <lineage>
        <taxon>Eukaryota</taxon>
        <taxon>Metazoa</taxon>
        <taxon>Chordata</taxon>
        <taxon>Tunicata</taxon>
        <taxon>Ascidiacea</taxon>
        <taxon>Aplousobranchia</taxon>
        <taxon>Didemnidae</taxon>
        <taxon>Didemnum</taxon>
    </lineage>
</organism>
<dbReference type="AlphaFoldDB" id="A0A0A7LFV1"/>
<evidence type="ECO:0000313" key="2">
    <source>
        <dbReference type="EMBL" id="AIZ58130.1"/>
    </source>
</evidence>
<keyword evidence="1" id="KW-0812">Transmembrane</keyword>
<feature type="transmembrane region" description="Helical" evidence="1">
    <location>
        <begin position="44"/>
        <end position="72"/>
    </location>
</feature>
<reference evidence="2" key="1">
    <citation type="journal article" date="2014" name="Mar. Genomics">
        <title>Comparison of whole mitochondrial genome sequences from two clades of the invasive ascidian, Didemnum vexillum.</title>
        <authorList>
            <person name="Smith K.F."/>
            <person name="Abbott C.L."/>
            <person name="Saito Y."/>
            <person name="Fidler A.E."/>
        </authorList>
    </citation>
    <scope>NUCLEOTIDE SEQUENCE</scope>
    <source>
        <strain evidence="2">Clade B</strain>
    </source>
</reference>
<evidence type="ECO:0000256" key="1">
    <source>
        <dbReference type="SAM" id="Phobius"/>
    </source>
</evidence>
<feature type="transmembrane region" description="Helical" evidence="1">
    <location>
        <begin position="20"/>
        <end position="38"/>
    </location>
</feature>
<gene>
    <name evidence="2" type="primary">NAD4L</name>
</gene>
<dbReference type="EMBL" id="KM259617">
    <property type="protein sequence ID" value="AIZ58130.1"/>
    <property type="molecule type" value="Genomic_DNA"/>
</dbReference>
<name>A0A0A7LFV1_9ASCI</name>
<keyword evidence="1" id="KW-1133">Transmembrane helix</keyword>
<sequence>MLMGMIFFFLLICFKKYDLFKIVIFMEIFLFMGLFLLMMNNMHFYYYMMILFFFIGEGVFMYCMFIVSNFFMNKKDFF</sequence>
<keyword evidence="2" id="KW-0496">Mitochondrion</keyword>